<sequence length="111" mass="12466">MTDELELICFQIISSSGMAKTCYIEALRAAKKGNEELTRLKVEEASNFFVQGHKIHAELIQKEAAGQSLDFSLILMHAEDQMASVETVKLLSEELIELYLKKSNEAGQKDF</sequence>
<comment type="caution">
    <text evidence="6">The sequence shown here is derived from an EMBL/GenBank/DDBJ whole genome shotgun (WGS) entry which is preliminary data.</text>
</comment>
<dbReference type="PANTHER" id="PTHR34382:SF10">
    <property type="entry name" value="PTS SYSTEM OLIGO-BETA-MANNOSIDE-SPECIFIC EIIA COMPONENT"/>
    <property type="match status" value="1"/>
</dbReference>
<gene>
    <name evidence="6" type="ORF">ABID29_001504</name>
</gene>
<dbReference type="Gene3D" id="1.20.58.80">
    <property type="entry name" value="Phosphotransferase system, lactose/cellobiose-type IIA subunit"/>
    <property type="match status" value="1"/>
</dbReference>
<keyword evidence="3" id="KW-0808">Transferase</keyword>
<dbReference type="PANTHER" id="PTHR34382">
    <property type="entry name" value="PTS SYSTEM N,N'-DIACETYLCHITOBIOSE-SPECIFIC EIIA COMPONENT"/>
    <property type="match status" value="1"/>
</dbReference>
<dbReference type="PROSITE" id="PS51095">
    <property type="entry name" value="PTS_EIIA_TYPE_3"/>
    <property type="match status" value="1"/>
</dbReference>
<accession>A0ABV2FIK4</accession>
<keyword evidence="4" id="KW-0598">Phosphotransferase system</keyword>
<reference evidence="6 7" key="1">
    <citation type="submission" date="2024-06" db="EMBL/GenBank/DDBJ databases">
        <title>Genomic Encyclopedia of Type Strains, Phase IV (KMG-IV): sequencing the most valuable type-strain genomes for metagenomic binning, comparative biology and taxonomic classification.</title>
        <authorList>
            <person name="Goeker M."/>
        </authorList>
    </citation>
    <scope>NUCLEOTIDE SEQUENCE [LARGE SCALE GENOMIC DNA]</scope>
    <source>
        <strain evidence="6 7">DSM 28303</strain>
    </source>
</reference>
<protein>
    <submittedName>
        <fullName evidence="6">PTS system cellobiose-specific IIA component</fullName>
    </submittedName>
</protein>
<dbReference type="InterPro" id="IPR003188">
    <property type="entry name" value="PTS_IIA_lac/cel"/>
</dbReference>
<dbReference type="EMBL" id="JBEPLO010000015">
    <property type="protein sequence ID" value="MET3558381.1"/>
    <property type="molecule type" value="Genomic_DNA"/>
</dbReference>
<dbReference type="PIRSF" id="PIRSF000699">
    <property type="entry name" value="PTS_IILac_III"/>
    <property type="match status" value="1"/>
</dbReference>
<keyword evidence="2" id="KW-0762">Sugar transport</keyword>
<evidence type="ECO:0000256" key="5">
    <source>
        <dbReference type="PROSITE-ProRule" id="PRU00418"/>
    </source>
</evidence>
<dbReference type="SUPFAM" id="SSF46973">
    <property type="entry name" value="Enzyme IIa from lactose specific PTS, IIa-lac"/>
    <property type="match status" value="1"/>
</dbReference>
<keyword evidence="7" id="KW-1185">Reference proteome</keyword>
<organism evidence="6 7">
    <name type="scientific">Streptococcus rupicaprae</name>
    <dbReference type="NCBI Taxonomy" id="759619"/>
    <lineage>
        <taxon>Bacteria</taxon>
        <taxon>Bacillati</taxon>
        <taxon>Bacillota</taxon>
        <taxon>Bacilli</taxon>
        <taxon>Lactobacillales</taxon>
        <taxon>Streptococcaceae</taxon>
        <taxon>Streptococcus</taxon>
    </lineage>
</organism>
<dbReference type="Proteomes" id="UP001549122">
    <property type="component" value="Unassembled WGS sequence"/>
</dbReference>
<evidence type="ECO:0000313" key="6">
    <source>
        <dbReference type="EMBL" id="MET3558381.1"/>
    </source>
</evidence>
<keyword evidence="1" id="KW-0813">Transport</keyword>
<dbReference type="Pfam" id="PF02255">
    <property type="entry name" value="PTS_IIA"/>
    <property type="match status" value="1"/>
</dbReference>
<evidence type="ECO:0000256" key="1">
    <source>
        <dbReference type="ARBA" id="ARBA00022448"/>
    </source>
</evidence>
<dbReference type="InterPro" id="IPR036542">
    <property type="entry name" value="PTS_IIA_lac/cel_sf"/>
</dbReference>
<feature type="modified residue" description="Phosphohistidine; by HPr" evidence="5">
    <location>
        <position position="77"/>
    </location>
</feature>
<dbReference type="RefSeq" id="WP_354365528.1">
    <property type="nucleotide sequence ID" value="NZ_JBEPLO010000015.1"/>
</dbReference>
<proteinExistence type="predicted"/>
<name>A0ABV2FIK4_9STRE</name>
<evidence type="ECO:0000313" key="7">
    <source>
        <dbReference type="Proteomes" id="UP001549122"/>
    </source>
</evidence>
<evidence type="ECO:0000256" key="3">
    <source>
        <dbReference type="ARBA" id="ARBA00022679"/>
    </source>
</evidence>
<evidence type="ECO:0000256" key="4">
    <source>
        <dbReference type="ARBA" id="ARBA00022683"/>
    </source>
</evidence>
<evidence type="ECO:0000256" key="2">
    <source>
        <dbReference type="ARBA" id="ARBA00022597"/>
    </source>
</evidence>